<dbReference type="FunFam" id="1.25.40.10:FF:000343">
    <property type="entry name" value="Pentatricopeptide repeat-containing protein At3g58590"/>
    <property type="match status" value="1"/>
</dbReference>
<dbReference type="GO" id="GO:0008270">
    <property type="term" value="F:zinc ion binding"/>
    <property type="evidence" value="ECO:0007669"/>
    <property type="project" value="InterPro"/>
</dbReference>
<dbReference type="Gene3D" id="1.25.40.10">
    <property type="entry name" value="Tetratricopeptide repeat domain"/>
    <property type="match status" value="6"/>
</dbReference>
<feature type="repeat" description="PPR" evidence="2">
    <location>
        <begin position="317"/>
        <end position="351"/>
    </location>
</feature>
<dbReference type="InterPro" id="IPR032867">
    <property type="entry name" value="DYW_dom"/>
</dbReference>
<name>A0A843U092_COLES</name>
<dbReference type="FunFam" id="1.25.40.10:FF:001404">
    <property type="entry name" value="Putative pentatricopeptide repeat-containing protein"/>
    <property type="match status" value="1"/>
</dbReference>
<feature type="repeat" description="PPR" evidence="2">
    <location>
        <begin position="115"/>
        <end position="149"/>
    </location>
</feature>
<keyword evidence="1" id="KW-0677">Repeat</keyword>
<dbReference type="InterPro" id="IPR011990">
    <property type="entry name" value="TPR-like_helical_dom_sf"/>
</dbReference>
<feature type="repeat" description="PPR" evidence="2">
    <location>
        <begin position="656"/>
        <end position="690"/>
    </location>
</feature>
<accession>A0A843U092</accession>
<dbReference type="PANTHER" id="PTHR47926:SF475">
    <property type="entry name" value="DYW DOMAIN-CONTAINING PROTEIN"/>
    <property type="match status" value="1"/>
</dbReference>
<proteinExistence type="predicted"/>
<dbReference type="Pfam" id="PF14432">
    <property type="entry name" value="DYW_deaminase"/>
    <property type="match status" value="1"/>
</dbReference>
<feature type="repeat" description="PPR" evidence="2">
    <location>
        <begin position="185"/>
        <end position="215"/>
    </location>
</feature>
<reference evidence="4" key="1">
    <citation type="submission" date="2017-07" db="EMBL/GenBank/DDBJ databases">
        <title>Taro Niue Genome Assembly and Annotation.</title>
        <authorList>
            <person name="Atibalentja N."/>
            <person name="Keating K."/>
            <person name="Fields C.J."/>
        </authorList>
    </citation>
    <scope>NUCLEOTIDE SEQUENCE</scope>
    <source>
        <strain evidence="4">Niue_2</strain>
        <tissue evidence="4">Leaf</tissue>
    </source>
</reference>
<dbReference type="Proteomes" id="UP000652761">
    <property type="component" value="Unassembled WGS sequence"/>
</dbReference>
<feature type="repeat" description="PPR" evidence="2">
    <location>
        <begin position="418"/>
        <end position="452"/>
    </location>
</feature>
<dbReference type="PROSITE" id="PS51375">
    <property type="entry name" value="PPR"/>
    <property type="match status" value="8"/>
</dbReference>
<evidence type="ECO:0000259" key="3">
    <source>
        <dbReference type="Pfam" id="PF14432"/>
    </source>
</evidence>
<dbReference type="GO" id="GO:0003723">
    <property type="term" value="F:RNA binding"/>
    <property type="evidence" value="ECO:0007669"/>
    <property type="project" value="InterPro"/>
</dbReference>
<dbReference type="NCBIfam" id="TIGR00756">
    <property type="entry name" value="PPR"/>
    <property type="match status" value="7"/>
</dbReference>
<organism evidence="4 5">
    <name type="scientific">Colocasia esculenta</name>
    <name type="common">Wild taro</name>
    <name type="synonym">Arum esculentum</name>
    <dbReference type="NCBI Taxonomy" id="4460"/>
    <lineage>
        <taxon>Eukaryota</taxon>
        <taxon>Viridiplantae</taxon>
        <taxon>Streptophyta</taxon>
        <taxon>Embryophyta</taxon>
        <taxon>Tracheophyta</taxon>
        <taxon>Spermatophyta</taxon>
        <taxon>Magnoliopsida</taxon>
        <taxon>Liliopsida</taxon>
        <taxon>Araceae</taxon>
        <taxon>Aroideae</taxon>
        <taxon>Colocasieae</taxon>
        <taxon>Colocasia</taxon>
    </lineage>
</organism>
<dbReference type="Pfam" id="PF13041">
    <property type="entry name" value="PPR_2"/>
    <property type="match status" value="3"/>
</dbReference>
<dbReference type="GO" id="GO:0009451">
    <property type="term" value="P:RNA modification"/>
    <property type="evidence" value="ECO:0007669"/>
    <property type="project" value="InterPro"/>
</dbReference>
<evidence type="ECO:0000313" key="5">
    <source>
        <dbReference type="Proteomes" id="UP000652761"/>
    </source>
</evidence>
<dbReference type="EMBL" id="NMUH01000326">
    <property type="protein sequence ID" value="MQL76991.1"/>
    <property type="molecule type" value="Genomic_DNA"/>
</dbReference>
<dbReference type="InterPro" id="IPR002885">
    <property type="entry name" value="PPR_rpt"/>
</dbReference>
<comment type="caution">
    <text evidence="4">The sequence shown here is derived from an EMBL/GenBank/DDBJ whole genome shotgun (WGS) entry which is preliminary data.</text>
</comment>
<dbReference type="AlphaFoldDB" id="A0A843U092"/>
<gene>
    <name evidence="4" type="ORF">Taro_009403</name>
</gene>
<dbReference type="Pfam" id="PF01535">
    <property type="entry name" value="PPR"/>
    <property type="match status" value="6"/>
</dbReference>
<feature type="domain" description="DYW" evidence="3">
    <location>
        <begin position="734"/>
        <end position="826"/>
    </location>
</feature>
<dbReference type="OrthoDB" id="1882346at2759"/>
<sequence>MRPALGSRALLQPLISSSSLPAQRIRSFKAPLNAVCGLKDADAQMVKTGFDPRTCHANHVLEELLQKGDVAGARRLFDDMPLRNSVTVSKMMQGYVKWGDLPEARRLFDGASERNKIMWTIMIGGYAKANLARDAFVVFVGMMRSRARPDHVSFVALLSACEGAQASSLVVQVHTQVVKVGYNSKLIVCNTLVDSYCKCGLLDEASRFFNEVLCKDSVTFNAMLMGYSKEGCYLRALELFLEMRNMGLKPSQFTFSGVLYAATGLGNVGLGLQLHGYLVKCNFGWDVFVNNSLLDFYSKADLMGEAVNLFLEMPELDNVSYNVLISGFASSGQDDESLELFRELQFMGFDRKQFPFPTVLSVAATKQDLQMGRQIHAQTILAGVKSDILVGNALVDMYAKCGEVETAEMIFTGRTDRNTVSWTAMISGYVQNGFYEGALKMFCEMRRNNMFPDRATFSSILRASASLASIGLGKQLHSYLIRSGCLSNVYVGSALLDMYAKCGCMDETVQTFEEMLDRNIVSWNTMMSAYAHSGQGKDAISLFQRMLLCSVEPDSVTFLSLLSACSHGGLVEDGLQLFTSMQNFYMIQPKKEHYSCVIDILGRVGRLDEAEKLMTQIPFEADQIMWSSILNSCRIHRNQELARRAADKLFNMELRDAAPYVIMSNICAAAGRWEDVGRVKKYMKERGVRKEPAFSWVEIKHAVHKFMSNDDAHPQIEGIRRTLDDLSEEMEKQGYQPDTSCALHNVEQGIKAVSLRYHSERLAIAFALMNTPEGLPIRIMKNLRACTDCHAAIKVISKIVKREITVRDSSRFHHFREGYCSCGDYW</sequence>
<feature type="repeat" description="PPR" evidence="2">
    <location>
        <begin position="554"/>
        <end position="584"/>
    </location>
</feature>
<dbReference type="FunFam" id="1.25.40.10:FF:000031">
    <property type="entry name" value="Pentatricopeptide repeat-containing protein mitochondrial"/>
    <property type="match status" value="1"/>
</dbReference>
<evidence type="ECO:0000256" key="2">
    <source>
        <dbReference type="PROSITE-ProRule" id="PRU00708"/>
    </source>
</evidence>
<feature type="repeat" description="PPR" evidence="2">
    <location>
        <begin position="519"/>
        <end position="553"/>
    </location>
</feature>
<protein>
    <recommendedName>
        <fullName evidence="3">DYW domain-containing protein</fullName>
    </recommendedName>
</protein>
<dbReference type="Pfam" id="PF20431">
    <property type="entry name" value="E_motif"/>
    <property type="match status" value="1"/>
</dbReference>
<feature type="repeat" description="PPR" evidence="2">
    <location>
        <begin position="216"/>
        <end position="250"/>
    </location>
</feature>
<evidence type="ECO:0000256" key="1">
    <source>
        <dbReference type="ARBA" id="ARBA00022737"/>
    </source>
</evidence>
<dbReference type="InterPro" id="IPR046848">
    <property type="entry name" value="E_motif"/>
</dbReference>
<keyword evidence="5" id="KW-1185">Reference proteome</keyword>
<dbReference type="PANTHER" id="PTHR47926">
    <property type="entry name" value="PENTATRICOPEPTIDE REPEAT-CONTAINING PROTEIN"/>
    <property type="match status" value="1"/>
</dbReference>
<dbReference type="FunFam" id="1.25.40.10:FF:000344">
    <property type="entry name" value="Pentatricopeptide repeat-containing protein"/>
    <property type="match status" value="1"/>
</dbReference>
<dbReference type="Pfam" id="PF12854">
    <property type="entry name" value="PPR_1"/>
    <property type="match status" value="1"/>
</dbReference>
<evidence type="ECO:0000313" key="4">
    <source>
        <dbReference type="EMBL" id="MQL76991.1"/>
    </source>
</evidence>
<dbReference type="InterPro" id="IPR046960">
    <property type="entry name" value="PPR_At4g14850-like_plant"/>
</dbReference>